<keyword evidence="1" id="KW-0472">Membrane</keyword>
<dbReference type="InterPro" id="IPR002881">
    <property type="entry name" value="DUF58"/>
</dbReference>
<feature type="transmembrane region" description="Helical" evidence="1">
    <location>
        <begin position="7"/>
        <end position="24"/>
    </location>
</feature>
<dbReference type="eggNOG" id="COG1721">
    <property type="taxonomic scope" value="Bacteria"/>
</dbReference>
<reference evidence="4" key="1">
    <citation type="submission" date="2007-11" db="EMBL/GenBank/DDBJ databases">
        <title>Complete genome sequence of Clostridium phytofermentans ISDg.</title>
        <authorList>
            <person name="Leschine S.B."/>
            <person name="Warnick T.A."/>
            <person name="Blanchard J.L."/>
            <person name="Schnell D.J."/>
            <person name="Petit E.L."/>
            <person name="LaTouf W.G."/>
            <person name="Copeland A."/>
            <person name="Lucas S."/>
            <person name="Lapidus A."/>
            <person name="Barry K."/>
            <person name="Glavina del Rio T."/>
            <person name="Dalin E."/>
            <person name="Tice H."/>
            <person name="Pitluck S."/>
            <person name="Kiss H."/>
            <person name="Brettin T."/>
            <person name="Bruce D."/>
            <person name="Detter J.C."/>
            <person name="Han C."/>
            <person name="Kuske C."/>
            <person name="Schmutz J."/>
            <person name="Larimer F."/>
            <person name="Land M."/>
            <person name="Hauser L."/>
            <person name="Kyrpides N."/>
            <person name="Kim E.A."/>
            <person name="Richardson P."/>
        </authorList>
    </citation>
    <scope>NUCLEOTIDE SEQUENCE [LARGE SCALE GENOMIC DNA]</scope>
    <source>
        <strain evidence="4">ATCC 700394 / DSM 18823 / ISDg</strain>
    </source>
</reference>
<organism evidence="3 4">
    <name type="scientific">Lachnoclostridium phytofermentans (strain ATCC 700394 / DSM 18823 / ISDg)</name>
    <name type="common">Clostridium phytofermentans</name>
    <dbReference type="NCBI Taxonomy" id="357809"/>
    <lineage>
        <taxon>Bacteria</taxon>
        <taxon>Bacillati</taxon>
        <taxon>Bacillota</taxon>
        <taxon>Clostridia</taxon>
        <taxon>Lachnospirales</taxon>
        <taxon>Lachnospiraceae</taxon>
    </lineage>
</organism>
<dbReference type="Pfam" id="PF01882">
    <property type="entry name" value="DUF58"/>
    <property type="match status" value="1"/>
</dbReference>
<feature type="domain" description="DUF58" evidence="2">
    <location>
        <begin position="193"/>
        <end position="241"/>
    </location>
</feature>
<dbReference type="HOGENOM" id="CLU_026152_3_2_9"/>
<feature type="transmembrane region" description="Helical" evidence="1">
    <location>
        <begin position="30"/>
        <end position="50"/>
    </location>
</feature>
<accession>A9KT88</accession>
<dbReference type="EMBL" id="CP000885">
    <property type="protein sequence ID" value="ABX43718.1"/>
    <property type="molecule type" value="Genomic_DNA"/>
</dbReference>
<sequence length="389" mass="45420">MRRNRMLLYLFIILTGIFVSYYGGYVSYGLFFFSLSIPIVSYIYLIYVYLRFRIYQFIEHKTMVKGEHISYQFLLTNEDYMTFSNVNVSFKSDYSTVENISSDRSYCLLPGEKIEQATTICCHYRGEYRIGIDKVTVTDYLNLFHLVYNAPSAIQAKVLPRIIRLNSLKLYKETEGKTLELNPVLNQNVPDVEIRRYEPGDEPKRIHWKASAKLKTLVTRKYTQEPKTEVYLYVDFEKKNSDEVSRVILEDKIIETALALCDFFYRCNTPVRVIYDIAGIKILNISGKQDFDQFYQLCTDVYFRARHSISSLLMESCNLLKNTSFSIILTHTFSEDIVKASYHMVSLGNEVAILYFGEDDVSKLSIKLDSRIYFQQIIPNQEISEVLEG</sequence>
<name>A9KT88_LACP7</name>
<evidence type="ECO:0000313" key="4">
    <source>
        <dbReference type="Proteomes" id="UP000000370"/>
    </source>
</evidence>
<dbReference type="KEGG" id="cpy:Cphy_3365"/>
<evidence type="ECO:0000259" key="2">
    <source>
        <dbReference type="Pfam" id="PF01882"/>
    </source>
</evidence>
<dbReference type="Proteomes" id="UP000000370">
    <property type="component" value="Chromosome"/>
</dbReference>
<gene>
    <name evidence="3" type="ordered locus">Cphy_3365</name>
</gene>
<evidence type="ECO:0000313" key="3">
    <source>
        <dbReference type="EMBL" id="ABX43718.1"/>
    </source>
</evidence>
<protein>
    <recommendedName>
        <fullName evidence="2">DUF58 domain-containing protein</fullName>
    </recommendedName>
</protein>
<dbReference type="PANTHER" id="PTHR34351:SF2">
    <property type="entry name" value="DUF58 DOMAIN-CONTAINING PROTEIN"/>
    <property type="match status" value="1"/>
</dbReference>
<proteinExistence type="predicted"/>
<keyword evidence="4" id="KW-1185">Reference proteome</keyword>
<dbReference type="STRING" id="357809.Cphy_3365"/>
<dbReference type="PANTHER" id="PTHR34351">
    <property type="entry name" value="SLR1927 PROTEIN-RELATED"/>
    <property type="match status" value="1"/>
</dbReference>
<dbReference type="AlphaFoldDB" id="A9KT88"/>
<keyword evidence="1" id="KW-1133">Transmembrane helix</keyword>
<keyword evidence="1" id="KW-0812">Transmembrane</keyword>
<evidence type="ECO:0000256" key="1">
    <source>
        <dbReference type="SAM" id="Phobius"/>
    </source>
</evidence>